<dbReference type="Proteomes" id="UP000492820">
    <property type="component" value="Unassembled WGS sequence"/>
</dbReference>
<name>A0A068WYJ2_ECHGR</name>
<protein>
    <submittedName>
        <fullName evidence="2 4">Expressed conserved protein</fullName>
    </submittedName>
</protein>
<organism evidence="2">
    <name type="scientific">Echinococcus granulosus</name>
    <name type="common">Hydatid tapeworm</name>
    <dbReference type="NCBI Taxonomy" id="6210"/>
    <lineage>
        <taxon>Eukaryota</taxon>
        <taxon>Metazoa</taxon>
        <taxon>Spiralia</taxon>
        <taxon>Lophotrochozoa</taxon>
        <taxon>Platyhelminthes</taxon>
        <taxon>Cestoda</taxon>
        <taxon>Eucestoda</taxon>
        <taxon>Cyclophyllidea</taxon>
        <taxon>Taeniidae</taxon>
        <taxon>Echinococcus</taxon>
        <taxon>Echinococcus granulosus group</taxon>
    </lineage>
</organism>
<evidence type="ECO:0000256" key="1">
    <source>
        <dbReference type="SAM" id="SignalP"/>
    </source>
</evidence>
<proteinExistence type="predicted"/>
<evidence type="ECO:0000313" key="3">
    <source>
        <dbReference type="Proteomes" id="UP000492820"/>
    </source>
</evidence>
<sequence>MTTIEISLLVLAVCVCSVCNAAPPAIATAEPDQGAEVVSPMEVITTTAEPIRDRLWTKCLDICNEDGCQRFCKNVVLRVRLRRRKNQ</sequence>
<gene>
    <name evidence="2" type="ORF">EgrG_000569600</name>
</gene>
<evidence type="ECO:0000313" key="4">
    <source>
        <dbReference type="WBParaSite" id="EgrG_000569600"/>
    </source>
</evidence>
<reference evidence="2 3" key="1">
    <citation type="journal article" date="2013" name="Nature">
        <title>The genomes of four tapeworm species reveal adaptations to parasitism.</title>
        <authorList>
            <person name="Tsai I.J."/>
            <person name="Zarowiecki M."/>
            <person name="Holroyd N."/>
            <person name="Garciarrubio A."/>
            <person name="Sanchez-Flores A."/>
            <person name="Brooks K.L."/>
            <person name="Tracey A."/>
            <person name="Bobes R.J."/>
            <person name="Fragoso G."/>
            <person name="Sciutto E."/>
            <person name="Aslett M."/>
            <person name="Beasley H."/>
            <person name="Bennett H.M."/>
            <person name="Cai J."/>
            <person name="Camicia F."/>
            <person name="Clark R."/>
            <person name="Cucher M."/>
            <person name="De Silva N."/>
            <person name="Day T.A."/>
            <person name="Deplazes P."/>
            <person name="Estrada K."/>
            <person name="Fernandez C."/>
            <person name="Holland P.W."/>
            <person name="Hou J."/>
            <person name="Hu S."/>
            <person name="Huckvale T."/>
            <person name="Hung S.S."/>
            <person name="Kamenetzky L."/>
            <person name="Keane J.A."/>
            <person name="Kiss F."/>
            <person name="Koziol U."/>
            <person name="Lambert O."/>
            <person name="Liu K."/>
            <person name="Luo X."/>
            <person name="Luo Y."/>
            <person name="Macchiaroli N."/>
            <person name="Nichol S."/>
            <person name="Paps J."/>
            <person name="Parkinson J."/>
            <person name="Pouchkina-Stantcheva N."/>
            <person name="Riddiford N."/>
            <person name="Rosenzvit M."/>
            <person name="Salinas G."/>
            <person name="Wasmuth J.D."/>
            <person name="Zamanian M."/>
            <person name="Zheng Y."/>
            <person name="Cai X."/>
            <person name="Soberon X."/>
            <person name="Olson P.D."/>
            <person name="Laclette J.P."/>
            <person name="Brehm K."/>
            <person name="Berriman M."/>
            <person name="Garciarrubio A."/>
            <person name="Bobes R.J."/>
            <person name="Fragoso G."/>
            <person name="Sanchez-Flores A."/>
            <person name="Estrada K."/>
            <person name="Cevallos M.A."/>
            <person name="Morett E."/>
            <person name="Gonzalez V."/>
            <person name="Portillo T."/>
            <person name="Ochoa-Leyva A."/>
            <person name="Jose M.V."/>
            <person name="Sciutto E."/>
            <person name="Landa A."/>
            <person name="Jimenez L."/>
            <person name="Valdes V."/>
            <person name="Carrero J.C."/>
            <person name="Larralde C."/>
            <person name="Morales-Montor J."/>
            <person name="Limon-Lason J."/>
            <person name="Soberon X."/>
            <person name="Laclette J.P."/>
        </authorList>
    </citation>
    <scope>NUCLEOTIDE SEQUENCE [LARGE SCALE GENOMIC DNA]</scope>
</reference>
<dbReference type="AlphaFoldDB" id="A0A068WYJ2"/>
<evidence type="ECO:0000313" key="2">
    <source>
        <dbReference type="EMBL" id="CDS23561.1"/>
    </source>
</evidence>
<dbReference type="EMBL" id="LK028592">
    <property type="protein sequence ID" value="CDS23561.1"/>
    <property type="molecule type" value="Genomic_DNA"/>
</dbReference>
<keyword evidence="1" id="KW-0732">Signal</keyword>
<accession>A0A068WYJ2</accession>
<dbReference type="WBParaSite" id="EgrG_000569600">
    <property type="protein sequence ID" value="EgrG_000569600"/>
    <property type="gene ID" value="EgrG_000569600"/>
</dbReference>
<reference evidence="2" key="2">
    <citation type="submission" date="2014-06" db="EMBL/GenBank/DDBJ databases">
        <authorList>
            <person name="Aslett M."/>
        </authorList>
    </citation>
    <scope>NUCLEOTIDE SEQUENCE</scope>
</reference>
<reference evidence="4" key="3">
    <citation type="submission" date="2020-10" db="UniProtKB">
        <authorList>
            <consortium name="WormBaseParasite"/>
        </authorList>
    </citation>
    <scope>IDENTIFICATION</scope>
</reference>
<feature type="chain" id="PRO_5035984027" evidence="1">
    <location>
        <begin position="22"/>
        <end position="87"/>
    </location>
</feature>
<feature type="signal peptide" evidence="1">
    <location>
        <begin position="1"/>
        <end position="21"/>
    </location>
</feature>